<dbReference type="AlphaFoldDB" id="A0A238ZFK7"/>
<evidence type="ECO:0000256" key="2">
    <source>
        <dbReference type="ARBA" id="ARBA00022679"/>
    </source>
</evidence>
<feature type="region of interest" description="Disordered" evidence="3">
    <location>
        <begin position="338"/>
        <end position="367"/>
    </location>
</feature>
<dbReference type="GO" id="GO:0016757">
    <property type="term" value="F:glycosyltransferase activity"/>
    <property type="evidence" value="ECO:0007669"/>
    <property type="project" value="UniProtKB-KW"/>
</dbReference>
<sequence>MVNVLPPSVSRARVRLATVPHADAYVDAVLPDTAVRVGPDHDPSPWLDPAYLTAWAHRVDVVHAHTGYGHLPEDEVVCWTEALRRTGVPLVVTVHQLRDPAQPARQRHQAHLAALLATAEVVFTLTPGAADEIAERFGRTAIVVAHPSVAAPDPHTGAERGLVGLAPAPAGTAGDDAAGLVRAALSGAVSGGGRLRVFLDPGQELPGGPELARAEGLEVVTRDPARWAQQLQELHVAVLPEHCATHSRDLEVCRDVGTRVVAPSCGWFADQWSDVVVYGTDDDAGVDPVSLGAAVGAALTRPMPRPADRAWRADQLAAVRAVHAQVYEQVLADRAVGVQTPPPWTASTTHSPGSTSRSPVSRNPACA</sequence>
<accession>A0A238ZFK7</accession>
<proteinExistence type="predicted"/>
<dbReference type="Pfam" id="PF13439">
    <property type="entry name" value="Glyco_transf_4"/>
    <property type="match status" value="1"/>
</dbReference>
<keyword evidence="6" id="KW-1185">Reference proteome</keyword>
<dbReference type="Proteomes" id="UP000198386">
    <property type="component" value="Unassembled WGS sequence"/>
</dbReference>
<organism evidence="5 6">
    <name type="scientific">Geodermatophilus saharensis</name>
    <dbReference type="NCBI Taxonomy" id="1137994"/>
    <lineage>
        <taxon>Bacteria</taxon>
        <taxon>Bacillati</taxon>
        <taxon>Actinomycetota</taxon>
        <taxon>Actinomycetes</taxon>
        <taxon>Geodermatophilales</taxon>
        <taxon>Geodermatophilaceae</taxon>
        <taxon>Geodermatophilus</taxon>
    </lineage>
</organism>
<evidence type="ECO:0000256" key="1">
    <source>
        <dbReference type="ARBA" id="ARBA00022676"/>
    </source>
</evidence>
<name>A0A238ZFK7_9ACTN</name>
<keyword evidence="2" id="KW-0808">Transferase</keyword>
<evidence type="ECO:0000256" key="3">
    <source>
        <dbReference type="SAM" id="MobiDB-lite"/>
    </source>
</evidence>
<evidence type="ECO:0000259" key="4">
    <source>
        <dbReference type="Pfam" id="PF13439"/>
    </source>
</evidence>
<dbReference type="EMBL" id="FZOH01000001">
    <property type="protein sequence ID" value="SNR81778.1"/>
    <property type="molecule type" value="Genomic_DNA"/>
</dbReference>
<dbReference type="Gene3D" id="3.40.50.2000">
    <property type="entry name" value="Glycogen Phosphorylase B"/>
    <property type="match status" value="1"/>
</dbReference>
<feature type="domain" description="Glycosyltransferase subfamily 4-like N-terminal" evidence="4">
    <location>
        <begin position="34"/>
        <end position="149"/>
    </location>
</feature>
<dbReference type="InterPro" id="IPR028098">
    <property type="entry name" value="Glyco_trans_4-like_N"/>
</dbReference>
<protein>
    <recommendedName>
        <fullName evidence="4">Glycosyltransferase subfamily 4-like N-terminal domain-containing protein</fullName>
    </recommendedName>
</protein>
<evidence type="ECO:0000313" key="5">
    <source>
        <dbReference type="EMBL" id="SNR81778.1"/>
    </source>
</evidence>
<evidence type="ECO:0000313" key="6">
    <source>
        <dbReference type="Proteomes" id="UP000198386"/>
    </source>
</evidence>
<feature type="compositionally biased region" description="Polar residues" evidence="3">
    <location>
        <begin position="345"/>
        <end position="361"/>
    </location>
</feature>
<dbReference type="SUPFAM" id="SSF53756">
    <property type="entry name" value="UDP-Glycosyltransferase/glycogen phosphorylase"/>
    <property type="match status" value="1"/>
</dbReference>
<gene>
    <name evidence="5" type="ORF">SAMN04488107_0018</name>
</gene>
<reference evidence="6" key="1">
    <citation type="submission" date="2017-06" db="EMBL/GenBank/DDBJ databases">
        <authorList>
            <person name="Varghese N."/>
            <person name="Submissions S."/>
        </authorList>
    </citation>
    <scope>NUCLEOTIDE SEQUENCE [LARGE SCALE GENOMIC DNA]</scope>
    <source>
        <strain evidence="6">DSM 45423</strain>
    </source>
</reference>
<keyword evidence="1" id="KW-0328">Glycosyltransferase</keyword>